<dbReference type="SUPFAM" id="SSF63882">
    <property type="entry name" value="MoeA N-terminal region -like"/>
    <property type="match status" value="1"/>
</dbReference>
<dbReference type="EC" id="2.10.1.1" evidence="7"/>
<organism evidence="9 10">
    <name type="scientific">Pseudonocardia hispaniensis</name>
    <dbReference type="NCBI Taxonomy" id="904933"/>
    <lineage>
        <taxon>Bacteria</taxon>
        <taxon>Bacillati</taxon>
        <taxon>Actinomycetota</taxon>
        <taxon>Actinomycetes</taxon>
        <taxon>Pseudonocardiales</taxon>
        <taxon>Pseudonocardiaceae</taxon>
        <taxon>Pseudonocardia</taxon>
    </lineage>
</organism>
<gene>
    <name evidence="9" type="ORF">ACFQE5_22770</name>
</gene>
<evidence type="ECO:0000256" key="1">
    <source>
        <dbReference type="ARBA" id="ARBA00002901"/>
    </source>
</evidence>
<keyword evidence="5 7" id="KW-0501">Molybdenum cofactor biosynthesis</keyword>
<keyword evidence="7" id="KW-0479">Metal-binding</keyword>
<evidence type="ECO:0000313" key="10">
    <source>
        <dbReference type="Proteomes" id="UP001596302"/>
    </source>
</evidence>
<dbReference type="PANTHER" id="PTHR10192:SF5">
    <property type="entry name" value="GEPHYRIN"/>
    <property type="match status" value="1"/>
</dbReference>
<evidence type="ECO:0000259" key="8">
    <source>
        <dbReference type="SMART" id="SM00852"/>
    </source>
</evidence>
<proteinExistence type="inferred from homology"/>
<keyword evidence="4 7" id="KW-0500">Molybdenum</keyword>
<evidence type="ECO:0000313" key="9">
    <source>
        <dbReference type="EMBL" id="MFC5997039.1"/>
    </source>
</evidence>
<name>A0ABW1J8U9_9PSEU</name>
<dbReference type="InterPro" id="IPR005111">
    <property type="entry name" value="MoeA_C_domain_IV"/>
</dbReference>
<sequence>MHAELTRLESAPKAPVSWDAARERAHAAAAPVSPRPVPLGDALGAVLAMPLVAAVAVPAVDRSAMDGYAVCGDPPWTVVGRVAAGLPTPGPLSAGQAYAVVTGAALPERTTAVLRDEDATLAGDRLTGTVTAGRHIRRAGEECGPGEPVVPAGAAVVPAVLGLAAALGCDELCVRPAPRVAAIVTGDELTDHGPPRAERVRDAIGPMLPGLVAAAGGRCTGVVRLRDSRPLLVHALRTAEAEVVLVSGSSAAGPADHLRAALSALGAEFVVDGVACRPGHPQALARLPGGGLVIGLPGNPLAALAAFLTLAVPVLAGLRGESMPRLGWARASDLAVHPDCTRLVPVSVRDGLARAVGHAGSAMLRGAAVADAFAVVAPGTEPSRADPVRLLPLTPEAQLVPLGAV</sequence>
<dbReference type="SUPFAM" id="SSF53218">
    <property type="entry name" value="Molybdenum cofactor biosynthesis proteins"/>
    <property type="match status" value="1"/>
</dbReference>
<dbReference type="SMART" id="SM00852">
    <property type="entry name" value="MoCF_biosynth"/>
    <property type="match status" value="1"/>
</dbReference>
<dbReference type="Pfam" id="PF00994">
    <property type="entry name" value="MoCF_biosynth"/>
    <property type="match status" value="1"/>
</dbReference>
<comment type="pathway">
    <text evidence="2 7">Cofactor biosynthesis; molybdopterin biosynthesis.</text>
</comment>
<dbReference type="Gene3D" id="2.170.190.11">
    <property type="entry name" value="Molybdopterin biosynthesis moea protein, domain 3"/>
    <property type="match status" value="1"/>
</dbReference>
<keyword evidence="7" id="KW-0460">Magnesium</keyword>
<comment type="function">
    <text evidence="1 7">Catalyzes the insertion of molybdate into adenylated molybdopterin with the concomitant release of AMP.</text>
</comment>
<dbReference type="InterPro" id="IPR005110">
    <property type="entry name" value="MoeA_linker/N"/>
</dbReference>
<evidence type="ECO:0000256" key="7">
    <source>
        <dbReference type="RuleBase" id="RU365090"/>
    </source>
</evidence>
<comment type="caution">
    <text evidence="9">The sequence shown here is derived from an EMBL/GenBank/DDBJ whole genome shotgun (WGS) entry which is preliminary data.</text>
</comment>
<dbReference type="InterPro" id="IPR036425">
    <property type="entry name" value="MoaB/Mog-like_dom_sf"/>
</dbReference>
<evidence type="ECO:0000256" key="2">
    <source>
        <dbReference type="ARBA" id="ARBA00005046"/>
    </source>
</evidence>
<dbReference type="InterPro" id="IPR001453">
    <property type="entry name" value="MoaB/Mog_dom"/>
</dbReference>
<keyword evidence="10" id="KW-1185">Reference proteome</keyword>
<dbReference type="Gene3D" id="3.40.980.10">
    <property type="entry name" value="MoaB/Mog-like domain"/>
    <property type="match status" value="1"/>
</dbReference>
<evidence type="ECO:0000256" key="5">
    <source>
        <dbReference type="ARBA" id="ARBA00023150"/>
    </source>
</evidence>
<dbReference type="Gene3D" id="2.40.340.10">
    <property type="entry name" value="MoeA, C-terminal, domain IV"/>
    <property type="match status" value="1"/>
</dbReference>
<comment type="similarity">
    <text evidence="3 7">Belongs to the MoeA family.</text>
</comment>
<evidence type="ECO:0000256" key="4">
    <source>
        <dbReference type="ARBA" id="ARBA00022505"/>
    </source>
</evidence>
<evidence type="ECO:0000256" key="3">
    <source>
        <dbReference type="ARBA" id="ARBA00010763"/>
    </source>
</evidence>
<dbReference type="RefSeq" id="WP_379587939.1">
    <property type="nucleotide sequence ID" value="NZ_JBHSQW010000044.1"/>
</dbReference>
<dbReference type="InterPro" id="IPR038987">
    <property type="entry name" value="MoeA-like"/>
</dbReference>
<comment type="catalytic activity">
    <reaction evidence="6">
        <text>adenylyl-molybdopterin + molybdate = Mo-molybdopterin + AMP + H(+)</text>
        <dbReference type="Rhea" id="RHEA:35047"/>
        <dbReference type="ChEBI" id="CHEBI:15378"/>
        <dbReference type="ChEBI" id="CHEBI:36264"/>
        <dbReference type="ChEBI" id="CHEBI:62727"/>
        <dbReference type="ChEBI" id="CHEBI:71302"/>
        <dbReference type="ChEBI" id="CHEBI:456215"/>
        <dbReference type="EC" id="2.10.1.1"/>
    </reaction>
</comment>
<dbReference type="PANTHER" id="PTHR10192">
    <property type="entry name" value="MOLYBDOPTERIN BIOSYNTHESIS PROTEIN"/>
    <property type="match status" value="1"/>
</dbReference>
<dbReference type="SUPFAM" id="SSF63867">
    <property type="entry name" value="MoeA C-terminal domain-like"/>
    <property type="match status" value="1"/>
</dbReference>
<accession>A0ABW1J8U9</accession>
<dbReference type="EMBL" id="JBHSQW010000044">
    <property type="protein sequence ID" value="MFC5997039.1"/>
    <property type="molecule type" value="Genomic_DNA"/>
</dbReference>
<keyword evidence="7" id="KW-0808">Transferase</keyword>
<protein>
    <recommendedName>
        <fullName evidence="7">Molybdopterin molybdenumtransferase</fullName>
        <ecNumber evidence="7">2.10.1.1</ecNumber>
    </recommendedName>
</protein>
<dbReference type="Pfam" id="PF03454">
    <property type="entry name" value="MoeA_C"/>
    <property type="match status" value="1"/>
</dbReference>
<comment type="cofactor">
    <cofactor evidence="7">
        <name>Mg(2+)</name>
        <dbReference type="ChEBI" id="CHEBI:18420"/>
    </cofactor>
</comment>
<reference evidence="10" key="1">
    <citation type="journal article" date="2019" name="Int. J. Syst. Evol. Microbiol.">
        <title>The Global Catalogue of Microorganisms (GCM) 10K type strain sequencing project: providing services to taxonomists for standard genome sequencing and annotation.</title>
        <authorList>
            <consortium name="The Broad Institute Genomics Platform"/>
            <consortium name="The Broad Institute Genome Sequencing Center for Infectious Disease"/>
            <person name="Wu L."/>
            <person name="Ma J."/>
        </authorList>
    </citation>
    <scope>NUCLEOTIDE SEQUENCE [LARGE SCALE GENOMIC DNA]</scope>
    <source>
        <strain evidence="10">CCM 8391</strain>
    </source>
</reference>
<dbReference type="Proteomes" id="UP001596302">
    <property type="component" value="Unassembled WGS sequence"/>
</dbReference>
<dbReference type="InterPro" id="IPR036688">
    <property type="entry name" value="MoeA_C_domain_IV_sf"/>
</dbReference>
<dbReference type="CDD" id="cd00887">
    <property type="entry name" value="MoeA"/>
    <property type="match status" value="1"/>
</dbReference>
<evidence type="ECO:0000256" key="6">
    <source>
        <dbReference type="ARBA" id="ARBA00047317"/>
    </source>
</evidence>
<dbReference type="InterPro" id="IPR036135">
    <property type="entry name" value="MoeA_linker/N_sf"/>
</dbReference>
<dbReference type="Gene3D" id="3.90.105.10">
    <property type="entry name" value="Molybdopterin biosynthesis moea protein, domain 2"/>
    <property type="match status" value="1"/>
</dbReference>
<dbReference type="Pfam" id="PF03453">
    <property type="entry name" value="MoeA_N"/>
    <property type="match status" value="1"/>
</dbReference>
<feature type="domain" description="MoaB/Mog" evidence="8">
    <location>
        <begin position="181"/>
        <end position="317"/>
    </location>
</feature>